<dbReference type="AlphaFoldDB" id="A0A9P9IMB2"/>
<evidence type="ECO:0000313" key="2">
    <source>
        <dbReference type="EMBL" id="KAH7124355.1"/>
    </source>
</evidence>
<dbReference type="InterPro" id="IPR001810">
    <property type="entry name" value="F-box_dom"/>
</dbReference>
<evidence type="ECO:0000313" key="3">
    <source>
        <dbReference type="Proteomes" id="UP000738349"/>
    </source>
</evidence>
<protein>
    <recommendedName>
        <fullName evidence="1">F-box domain-containing protein</fullName>
    </recommendedName>
</protein>
<dbReference type="Pfam" id="PF00646">
    <property type="entry name" value="F-box"/>
    <property type="match status" value="1"/>
</dbReference>
<evidence type="ECO:0000259" key="1">
    <source>
        <dbReference type="PROSITE" id="PS50181"/>
    </source>
</evidence>
<name>A0A9P9IMB2_9HYPO</name>
<gene>
    <name evidence="2" type="ORF">EDB81DRAFT_812747</name>
</gene>
<dbReference type="PROSITE" id="PS50181">
    <property type="entry name" value="FBOX"/>
    <property type="match status" value="1"/>
</dbReference>
<dbReference type="Proteomes" id="UP000738349">
    <property type="component" value="Unassembled WGS sequence"/>
</dbReference>
<dbReference type="OrthoDB" id="5281164at2759"/>
<keyword evidence="3" id="KW-1185">Reference proteome</keyword>
<comment type="caution">
    <text evidence="2">The sequence shown here is derived from an EMBL/GenBank/DDBJ whole genome shotgun (WGS) entry which is preliminary data.</text>
</comment>
<organism evidence="2 3">
    <name type="scientific">Dactylonectria macrodidyma</name>
    <dbReference type="NCBI Taxonomy" id="307937"/>
    <lineage>
        <taxon>Eukaryota</taxon>
        <taxon>Fungi</taxon>
        <taxon>Dikarya</taxon>
        <taxon>Ascomycota</taxon>
        <taxon>Pezizomycotina</taxon>
        <taxon>Sordariomycetes</taxon>
        <taxon>Hypocreomycetidae</taxon>
        <taxon>Hypocreales</taxon>
        <taxon>Nectriaceae</taxon>
        <taxon>Dactylonectria</taxon>
    </lineage>
</organism>
<sequence length="281" mass="32614">MARLSIFSLPLELRLTIIDKLAFPDTANLRATCRSFASLIPAQSSHYLDLLAVEDSAWAVKRGCLTCVYCARMRPASAFTEQEKSKKTARAVQFRCCYSCALAYDATGVVLRDRCTPVNHTRTRFSNDKTKVHVDHIERAICKWCHNSFNRWGSRYADREVCTRCFHDNPTELAVHESIRYNKDLIRMEHKYFQSRHGQRTLGVICNGDEDLTDIRDDEDWLYNLEWDWAPPTVFPVWRGGGRGVVVRKQEEAKNLYFEVQLPQLWTAEYQVQLASLRRIV</sequence>
<feature type="domain" description="F-box" evidence="1">
    <location>
        <begin position="3"/>
        <end position="50"/>
    </location>
</feature>
<dbReference type="EMBL" id="JAGMUV010000022">
    <property type="protein sequence ID" value="KAH7124355.1"/>
    <property type="molecule type" value="Genomic_DNA"/>
</dbReference>
<reference evidence="2" key="1">
    <citation type="journal article" date="2021" name="Nat. Commun.">
        <title>Genetic determinants of endophytism in the Arabidopsis root mycobiome.</title>
        <authorList>
            <person name="Mesny F."/>
            <person name="Miyauchi S."/>
            <person name="Thiergart T."/>
            <person name="Pickel B."/>
            <person name="Atanasova L."/>
            <person name="Karlsson M."/>
            <person name="Huettel B."/>
            <person name="Barry K.W."/>
            <person name="Haridas S."/>
            <person name="Chen C."/>
            <person name="Bauer D."/>
            <person name="Andreopoulos W."/>
            <person name="Pangilinan J."/>
            <person name="LaButti K."/>
            <person name="Riley R."/>
            <person name="Lipzen A."/>
            <person name="Clum A."/>
            <person name="Drula E."/>
            <person name="Henrissat B."/>
            <person name="Kohler A."/>
            <person name="Grigoriev I.V."/>
            <person name="Martin F.M."/>
            <person name="Hacquard S."/>
        </authorList>
    </citation>
    <scope>NUCLEOTIDE SEQUENCE</scope>
    <source>
        <strain evidence="2">MPI-CAGE-AT-0147</strain>
    </source>
</reference>
<accession>A0A9P9IMB2</accession>
<proteinExistence type="predicted"/>